<keyword evidence="6" id="KW-1185">Reference proteome</keyword>
<dbReference type="InterPro" id="IPR014718">
    <property type="entry name" value="GH-type_carb-bd"/>
</dbReference>
<dbReference type="InterPro" id="IPR008183">
    <property type="entry name" value="Aldose_1/G6P_1-epimerase"/>
</dbReference>
<proteinExistence type="inferred from homology"/>
<sequence>MSTPDSELSTQENPIGGAQLERIDMGQLKCLRVTTSKAELLVAEQGAQVLSYRLHGEEPLIWLSDQAAFESGQAVRGGVPVCWPWFGDLARNPAQVQALHTGGRLPAHGLVRNLDWLVRGMTITEADEHSGEKESVQLEFSLPPTDASPPLRHLPAGLELRLSIHLGERLQMTLSTRNGSDQTVALTQALHTYFAVGDIHQASIDGLEDRPYIETLEGWSPRRQKGRLHITGETDRIYHDLSGPLVIRDTKWGRRICIEASGSSSAVVWNPWVSKARRLSQFADDAWQHMLCIETANVMDDMVTLAPGEQHSMGVTLWSEAMGA</sequence>
<gene>
    <name evidence="5" type="ORF">PQR62_03610</name>
</gene>
<dbReference type="InterPro" id="IPR025532">
    <property type="entry name" value="G6P_1-epimerase"/>
</dbReference>
<dbReference type="InterPro" id="IPR011013">
    <property type="entry name" value="Gal_mutarotase_sf_dom"/>
</dbReference>
<name>A0ABW9A6G1_9BURK</name>
<dbReference type="PANTHER" id="PTHR11122">
    <property type="entry name" value="APOSPORY-ASSOCIATED PROTEIN C-RELATED"/>
    <property type="match status" value="1"/>
</dbReference>
<dbReference type="PANTHER" id="PTHR11122:SF13">
    <property type="entry name" value="GLUCOSE-6-PHOSPHATE 1-EPIMERASE"/>
    <property type="match status" value="1"/>
</dbReference>
<evidence type="ECO:0000313" key="5">
    <source>
        <dbReference type="EMBL" id="MFL9923338.1"/>
    </source>
</evidence>
<evidence type="ECO:0000256" key="2">
    <source>
        <dbReference type="ARBA" id="ARBA00005866"/>
    </source>
</evidence>
<dbReference type="PIRSF" id="PIRSF016020">
    <property type="entry name" value="PHexose_mutarotase"/>
    <property type="match status" value="1"/>
</dbReference>
<keyword evidence="3 4" id="KW-0413">Isomerase</keyword>
<dbReference type="RefSeq" id="WP_408154907.1">
    <property type="nucleotide sequence ID" value="NZ_JAQQFM010000002.1"/>
</dbReference>
<evidence type="ECO:0000256" key="3">
    <source>
        <dbReference type="ARBA" id="ARBA00023235"/>
    </source>
</evidence>
<dbReference type="Proteomes" id="UP001629246">
    <property type="component" value="Unassembled WGS sequence"/>
</dbReference>
<evidence type="ECO:0000256" key="1">
    <source>
        <dbReference type="ARBA" id="ARBA00001096"/>
    </source>
</evidence>
<accession>A0ABW9A6G1</accession>
<evidence type="ECO:0000313" key="6">
    <source>
        <dbReference type="Proteomes" id="UP001629246"/>
    </source>
</evidence>
<organism evidence="5 6">
    <name type="scientific">Herbaspirillum lusitanum</name>
    <dbReference type="NCBI Taxonomy" id="213312"/>
    <lineage>
        <taxon>Bacteria</taxon>
        <taxon>Pseudomonadati</taxon>
        <taxon>Pseudomonadota</taxon>
        <taxon>Betaproteobacteria</taxon>
        <taxon>Burkholderiales</taxon>
        <taxon>Oxalobacteraceae</taxon>
        <taxon>Herbaspirillum</taxon>
    </lineage>
</organism>
<evidence type="ECO:0000256" key="4">
    <source>
        <dbReference type="PIRNR" id="PIRNR016020"/>
    </source>
</evidence>
<comment type="caution">
    <text evidence="5">The sequence shown here is derived from an EMBL/GenBank/DDBJ whole genome shotgun (WGS) entry which is preliminary data.</text>
</comment>
<dbReference type="CDD" id="cd09020">
    <property type="entry name" value="D-hex-6-P-epi_like"/>
    <property type="match status" value="1"/>
</dbReference>
<protein>
    <recommendedName>
        <fullName evidence="4">Putative glucose-6-phosphate 1-epimerase</fullName>
        <ecNumber evidence="4">5.1.3.15</ecNumber>
    </recommendedName>
</protein>
<comment type="catalytic activity">
    <reaction evidence="1">
        <text>alpha-D-glucose 6-phosphate = beta-D-glucose 6-phosphate</text>
        <dbReference type="Rhea" id="RHEA:16249"/>
        <dbReference type="ChEBI" id="CHEBI:58225"/>
        <dbReference type="ChEBI" id="CHEBI:58247"/>
        <dbReference type="EC" id="5.1.3.15"/>
    </reaction>
</comment>
<reference evidence="5 6" key="1">
    <citation type="journal article" date="2024" name="Chem. Sci.">
        <title>Discovery of megapolipeptins by genome mining of a Burkholderiales bacteria collection.</title>
        <authorList>
            <person name="Paulo B.S."/>
            <person name="Recchia M.J.J."/>
            <person name="Lee S."/>
            <person name="Fergusson C.H."/>
            <person name="Romanowski S.B."/>
            <person name="Hernandez A."/>
            <person name="Krull N."/>
            <person name="Liu D.Y."/>
            <person name="Cavanagh H."/>
            <person name="Bos A."/>
            <person name="Gray C.A."/>
            <person name="Murphy B.T."/>
            <person name="Linington R.G."/>
            <person name="Eustaquio A.S."/>
        </authorList>
    </citation>
    <scope>NUCLEOTIDE SEQUENCE [LARGE SCALE GENOMIC DNA]</scope>
    <source>
        <strain evidence="5 6">RL21-008-BIB-A</strain>
    </source>
</reference>
<dbReference type="EMBL" id="JAQQFM010000002">
    <property type="protein sequence ID" value="MFL9923338.1"/>
    <property type="molecule type" value="Genomic_DNA"/>
</dbReference>
<dbReference type="SUPFAM" id="SSF74650">
    <property type="entry name" value="Galactose mutarotase-like"/>
    <property type="match status" value="1"/>
</dbReference>
<dbReference type="Gene3D" id="2.70.98.10">
    <property type="match status" value="1"/>
</dbReference>
<dbReference type="EC" id="5.1.3.15" evidence="4"/>
<dbReference type="Pfam" id="PF01263">
    <property type="entry name" value="Aldose_epim"/>
    <property type="match status" value="1"/>
</dbReference>
<comment type="similarity">
    <text evidence="2 4">Belongs to the glucose-6-phosphate 1-epimerase family.</text>
</comment>